<keyword evidence="2" id="KW-1185">Reference proteome</keyword>
<dbReference type="AlphaFoldDB" id="A0A0V1CWV3"/>
<evidence type="ECO:0000313" key="2">
    <source>
        <dbReference type="Proteomes" id="UP000054653"/>
    </source>
</evidence>
<evidence type="ECO:0000313" key="1">
    <source>
        <dbReference type="EMBL" id="KRY53753.1"/>
    </source>
</evidence>
<gene>
    <name evidence="1" type="ORF">T03_11174</name>
</gene>
<dbReference type="EMBL" id="JYDI01000080">
    <property type="protein sequence ID" value="KRY53753.1"/>
    <property type="molecule type" value="Genomic_DNA"/>
</dbReference>
<proteinExistence type="predicted"/>
<name>A0A0V1CWV3_TRIBR</name>
<accession>A0A0V1CWV3</accession>
<organism evidence="1 2">
    <name type="scientific">Trichinella britovi</name>
    <name type="common">Parasitic roundworm</name>
    <dbReference type="NCBI Taxonomy" id="45882"/>
    <lineage>
        <taxon>Eukaryota</taxon>
        <taxon>Metazoa</taxon>
        <taxon>Ecdysozoa</taxon>
        <taxon>Nematoda</taxon>
        <taxon>Enoplea</taxon>
        <taxon>Dorylaimia</taxon>
        <taxon>Trichinellida</taxon>
        <taxon>Trichinellidae</taxon>
        <taxon>Trichinella</taxon>
    </lineage>
</organism>
<dbReference type="Proteomes" id="UP000054653">
    <property type="component" value="Unassembled WGS sequence"/>
</dbReference>
<sequence length="75" mass="8107">MRTSGGGGGGGDVVQHTMKRKALRRMKPASLFDFQMTKGLTTGPCTARAAFCDDQAYYLNRPVALAMIVLVSREV</sequence>
<comment type="caution">
    <text evidence="1">The sequence shown here is derived from an EMBL/GenBank/DDBJ whole genome shotgun (WGS) entry which is preliminary data.</text>
</comment>
<protein>
    <submittedName>
        <fullName evidence="1">Uncharacterized protein</fullName>
    </submittedName>
</protein>
<reference evidence="1 2" key="1">
    <citation type="submission" date="2015-01" db="EMBL/GenBank/DDBJ databases">
        <title>Evolution of Trichinella species and genotypes.</title>
        <authorList>
            <person name="Korhonen P.K."/>
            <person name="Edoardo P."/>
            <person name="Giuseppe L.R."/>
            <person name="Gasser R.B."/>
        </authorList>
    </citation>
    <scope>NUCLEOTIDE SEQUENCE [LARGE SCALE GENOMIC DNA]</scope>
    <source>
        <strain evidence="1">ISS120</strain>
    </source>
</reference>